<dbReference type="PANTHER" id="PTHR33154">
    <property type="entry name" value="TRANSCRIPTIONAL REGULATOR, ARSR FAMILY"/>
    <property type="match status" value="1"/>
</dbReference>
<keyword evidence="3" id="KW-0804">Transcription</keyword>
<reference evidence="5" key="1">
    <citation type="submission" date="2022-06" db="EMBL/GenBank/DDBJ databases">
        <title>Isolation and Genomics of Futiania mangrovii gen. nov., sp. nov., a Rare and Metabolically-versatile member in the Class Alphaproteobacteria.</title>
        <authorList>
            <person name="Liu L."/>
            <person name="Huang W.-C."/>
            <person name="Pan J."/>
            <person name="Li J."/>
            <person name="Huang Y."/>
            <person name="Du H."/>
            <person name="Liu Y."/>
            <person name="Li M."/>
        </authorList>
    </citation>
    <scope>NUCLEOTIDE SEQUENCE</scope>
    <source>
        <strain evidence="5">FT118</strain>
    </source>
</reference>
<keyword evidence="2" id="KW-0238">DNA-binding</keyword>
<dbReference type="InterPro" id="IPR036390">
    <property type="entry name" value="WH_DNA-bd_sf"/>
</dbReference>
<proteinExistence type="predicted"/>
<name>A0A9J6P8V2_9PROT</name>
<dbReference type="SUPFAM" id="SSF46785">
    <property type="entry name" value="Winged helix' DNA-binding domain"/>
    <property type="match status" value="1"/>
</dbReference>
<dbReference type="AlphaFoldDB" id="A0A9J6P8V2"/>
<evidence type="ECO:0000259" key="4">
    <source>
        <dbReference type="PROSITE" id="PS50987"/>
    </source>
</evidence>
<dbReference type="NCBIfam" id="NF033788">
    <property type="entry name" value="HTH_metalloreg"/>
    <property type="match status" value="1"/>
</dbReference>
<dbReference type="InterPro" id="IPR036388">
    <property type="entry name" value="WH-like_DNA-bd_sf"/>
</dbReference>
<evidence type="ECO:0000256" key="2">
    <source>
        <dbReference type="ARBA" id="ARBA00023125"/>
    </source>
</evidence>
<comment type="caution">
    <text evidence="5">The sequence shown here is derived from an EMBL/GenBank/DDBJ whole genome shotgun (WGS) entry which is preliminary data.</text>
</comment>
<sequence length="106" mass="11493">MSLTAEIDVSAFEANAAEVETVLRALANRRRLMLLCTLAGQGEANVGQLSEAVGLGQSATSQHLARMREEGLVATRREAQTIWYRIADARVARLLEVLHALYCPAG</sequence>
<dbReference type="GO" id="GO:0003700">
    <property type="term" value="F:DNA-binding transcription factor activity"/>
    <property type="evidence" value="ECO:0007669"/>
    <property type="project" value="InterPro"/>
</dbReference>
<keyword evidence="1" id="KW-0805">Transcription regulation</keyword>
<dbReference type="Pfam" id="PF01022">
    <property type="entry name" value="HTH_5"/>
    <property type="match status" value="1"/>
</dbReference>
<dbReference type="GO" id="GO:0003677">
    <property type="term" value="F:DNA binding"/>
    <property type="evidence" value="ECO:0007669"/>
    <property type="project" value="UniProtKB-KW"/>
</dbReference>
<dbReference type="Proteomes" id="UP001055804">
    <property type="component" value="Unassembled WGS sequence"/>
</dbReference>
<evidence type="ECO:0000256" key="1">
    <source>
        <dbReference type="ARBA" id="ARBA00023015"/>
    </source>
</evidence>
<evidence type="ECO:0000256" key="3">
    <source>
        <dbReference type="ARBA" id="ARBA00023163"/>
    </source>
</evidence>
<dbReference type="PANTHER" id="PTHR33154:SF28">
    <property type="entry name" value="HTH-TYPE TRANSCRIPTIONAL REGULATOR YGAV-RELATED"/>
    <property type="match status" value="1"/>
</dbReference>
<evidence type="ECO:0000313" key="5">
    <source>
        <dbReference type="EMBL" id="MCP1335077.1"/>
    </source>
</evidence>
<dbReference type="InterPro" id="IPR051081">
    <property type="entry name" value="HTH_MetalResp_TranReg"/>
</dbReference>
<dbReference type="CDD" id="cd00090">
    <property type="entry name" value="HTH_ARSR"/>
    <property type="match status" value="1"/>
</dbReference>
<dbReference type="EMBL" id="JAMZFT010000001">
    <property type="protein sequence ID" value="MCP1335077.1"/>
    <property type="molecule type" value="Genomic_DNA"/>
</dbReference>
<organism evidence="5 6">
    <name type="scientific">Futiania mangrovi</name>
    <dbReference type="NCBI Taxonomy" id="2959716"/>
    <lineage>
        <taxon>Bacteria</taxon>
        <taxon>Pseudomonadati</taxon>
        <taxon>Pseudomonadota</taxon>
        <taxon>Alphaproteobacteria</taxon>
        <taxon>Futianiales</taxon>
        <taxon>Futianiaceae</taxon>
        <taxon>Futiania</taxon>
    </lineage>
</organism>
<keyword evidence="6" id="KW-1185">Reference proteome</keyword>
<dbReference type="SMART" id="SM00418">
    <property type="entry name" value="HTH_ARSR"/>
    <property type="match status" value="1"/>
</dbReference>
<accession>A0A9J6P8V2</accession>
<evidence type="ECO:0000313" key="6">
    <source>
        <dbReference type="Proteomes" id="UP001055804"/>
    </source>
</evidence>
<dbReference type="PRINTS" id="PR00778">
    <property type="entry name" value="HTHARSR"/>
</dbReference>
<dbReference type="InterPro" id="IPR001845">
    <property type="entry name" value="HTH_ArsR_DNA-bd_dom"/>
</dbReference>
<dbReference type="RefSeq" id="WP_269331033.1">
    <property type="nucleotide sequence ID" value="NZ_JAMZFT010000001.1"/>
</dbReference>
<protein>
    <submittedName>
        <fullName evidence="5">Metalloregulator ArsR/SmtB family transcription factor</fullName>
    </submittedName>
</protein>
<dbReference type="PROSITE" id="PS50987">
    <property type="entry name" value="HTH_ARSR_2"/>
    <property type="match status" value="1"/>
</dbReference>
<gene>
    <name evidence="5" type="ORF">NJQ99_01495</name>
</gene>
<feature type="domain" description="HTH arsR-type" evidence="4">
    <location>
        <begin position="11"/>
        <end position="106"/>
    </location>
</feature>
<dbReference type="Gene3D" id="1.10.10.10">
    <property type="entry name" value="Winged helix-like DNA-binding domain superfamily/Winged helix DNA-binding domain"/>
    <property type="match status" value="1"/>
</dbReference>
<dbReference type="InterPro" id="IPR011991">
    <property type="entry name" value="ArsR-like_HTH"/>
</dbReference>